<dbReference type="PANTHER" id="PTHR34709">
    <property type="entry name" value="OS10G0396666 PROTEIN"/>
    <property type="match status" value="1"/>
</dbReference>
<name>K4A1C8_SETIT</name>
<dbReference type="EMBL" id="AGNK02001109">
    <property type="status" value="NOT_ANNOTATED_CDS"/>
    <property type="molecule type" value="Genomic_DNA"/>
</dbReference>
<evidence type="ECO:0000313" key="2">
    <source>
        <dbReference type="Proteomes" id="UP000004995"/>
    </source>
</evidence>
<protein>
    <recommendedName>
        <fullName evidence="3">F-box domain-containing protein</fullName>
    </recommendedName>
</protein>
<dbReference type="EnsemblPlants" id="KQL24664">
    <property type="protein sequence ID" value="KQL24664"/>
    <property type="gene ID" value="SETIT_032671mg"/>
</dbReference>
<dbReference type="PANTHER" id="PTHR34709:SF75">
    <property type="entry name" value="FBD DOMAIN-CONTAINING PROTEIN"/>
    <property type="match status" value="1"/>
</dbReference>
<dbReference type="SUPFAM" id="SSF81383">
    <property type="entry name" value="F-box domain"/>
    <property type="match status" value="1"/>
</dbReference>
<reference evidence="1" key="2">
    <citation type="submission" date="2018-08" db="UniProtKB">
        <authorList>
            <consortium name="EnsemblPlants"/>
        </authorList>
    </citation>
    <scope>IDENTIFICATION</scope>
    <source>
        <strain evidence="1">Yugu1</strain>
    </source>
</reference>
<reference evidence="2" key="1">
    <citation type="journal article" date="2012" name="Nat. Biotechnol.">
        <title>Reference genome sequence of the model plant Setaria.</title>
        <authorList>
            <person name="Bennetzen J.L."/>
            <person name="Schmutz J."/>
            <person name="Wang H."/>
            <person name="Percifield R."/>
            <person name="Hawkins J."/>
            <person name="Pontaroli A.C."/>
            <person name="Estep M."/>
            <person name="Feng L."/>
            <person name="Vaughn J.N."/>
            <person name="Grimwood J."/>
            <person name="Jenkins J."/>
            <person name="Barry K."/>
            <person name="Lindquist E."/>
            <person name="Hellsten U."/>
            <person name="Deshpande S."/>
            <person name="Wang X."/>
            <person name="Wu X."/>
            <person name="Mitros T."/>
            <person name="Triplett J."/>
            <person name="Yang X."/>
            <person name="Ye C.Y."/>
            <person name="Mauro-Herrera M."/>
            <person name="Wang L."/>
            <person name="Li P."/>
            <person name="Sharma M."/>
            <person name="Sharma R."/>
            <person name="Ronald P.C."/>
            <person name="Panaud O."/>
            <person name="Kellogg E.A."/>
            <person name="Brutnell T.P."/>
            <person name="Doust A.N."/>
            <person name="Tuskan G.A."/>
            <person name="Rokhsar D."/>
            <person name="Devos K.M."/>
        </authorList>
    </citation>
    <scope>NUCLEOTIDE SEQUENCE [LARGE SCALE GENOMIC DNA]</scope>
    <source>
        <strain evidence="2">cv. Yugu1</strain>
    </source>
</reference>
<dbReference type="HOGENOM" id="CLU_1162810_0_0_1"/>
<evidence type="ECO:0008006" key="3">
    <source>
        <dbReference type="Google" id="ProtNLM"/>
    </source>
</evidence>
<proteinExistence type="predicted"/>
<sequence length="239" mass="26815">MGTYSEGDIAGGCRGSGTDRICGLPDNLLHSIVLRLPGTADAARTSVLARSWRGVWAQLPELILQPRSFKHFVHSLSDFHIAAPKLSEGIKQYKGFLEDTNKLASCEVLVVRLETEHGCKPTMLRLLRKCAGLRKIVVELGYRMDDYDYLCKSGSCCPCSCLENRMTNHIVLDSIEEVEIRDYGRAADKLELVRLFATLSARCKKRVSITVSERCEDMHEKIRSIFPPNDKVEIVVRST</sequence>
<organism evidence="1 2">
    <name type="scientific">Setaria italica</name>
    <name type="common">Foxtail millet</name>
    <name type="synonym">Panicum italicum</name>
    <dbReference type="NCBI Taxonomy" id="4555"/>
    <lineage>
        <taxon>Eukaryota</taxon>
        <taxon>Viridiplantae</taxon>
        <taxon>Streptophyta</taxon>
        <taxon>Embryophyta</taxon>
        <taxon>Tracheophyta</taxon>
        <taxon>Spermatophyta</taxon>
        <taxon>Magnoliopsida</taxon>
        <taxon>Liliopsida</taxon>
        <taxon>Poales</taxon>
        <taxon>Poaceae</taxon>
        <taxon>PACMAD clade</taxon>
        <taxon>Panicoideae</taxon>
        <taxon>Panicodae</taxon>
        <taxon>Paniceae</taxon>
        <taxon>Cenchrinae</taxon>
        <taxon>Setaria</taxon>
    </lineage>
</organism>
<accession>K4A1C8</accession>
<dbReference type="Gramene" id="KQL24664">
    <property type="protein sequence ID" value="KQL24664"/>
    <property type="gene ID" value="SETIT_032671mg"/>
</dbReference>
<dbReference type="InterPro" id="IPR036047">
    <property type="entry name" value="F-box-like_dom_sf"/>
</dbReference>
<dbReference type="InParanoid" id="K4A1C8"/>
<dbReference type="OMA" id="RCEDMHE"/>
<dbReference type="Proteomes" id="UP000004995">
    <property type="component" value="Unassembled WGS sequence"/>
</dbReference>
<dbReference type="AlphaFoldDB" id="K4A1C8"/>
<evidence type="ECO:0000313" key="1">
    <source>
        <dbReference type="EnsemblPlants" id="KQL24664"/>
    </source>
</evidence>
<keyword evidence="2" id="KW-1185">Reference proteome</keyword>
<dbReference type="InterPro" id="IPR055312">
    <property type="entry name" value="FBL15-like"/>
</dbReference>